<sequence>MRPRVCVLDRGGWYKKRGATEVVAYGTLYNQLGMVANVLMLKSIKIALSNTLWADFELSVDSVKADLKALTVGGCVALRTEGRLFLILSHMRTLKSNTAGQVTDMLDMLKTRDVEICAK</sequence>
<comment type="caution">
    <text evidence="1">The sequence shown here is derived from an EMBL/GenBank/DDBJ whole genome shotgun (WGS) entry which is preliminary data.</text>
</comment>
<evidence type="ECO:0000313" key="2">
    <source>
        <dbReference type="Proteomes" id="UP001372834"/>
    </source>
</evidence>
<gene>
    <name evidence="1" type="ORF">RUM43_007720</name>
</gene>
<dbReference type="AlphaFoldDB" id="A0AAN8PN67"/>
<accession>A0AAN8PN67</accession>
<name>A0AAN8PN67_POLSC</name>
<reference evidence="1 2" key="1">
    <citation type="submission" date="2023-10" db="EMBL/GenBank/DDBJ databases">
        <title>Genomes of two closely related lineages of the louse Polyplax serrata with different host specificities.</title>
        <authorList>
            <person name="Martinu J."/>
            <person name="Tarabai H."/>
            <person name="Stefka J."/>
            <person name="Hypsa V."/>
        </authorList>
    </citation>
    <scope>NUCLEOTIDE SEQUENCE [LARGE SCALE GENOMIC DNA]</scope>
    <source>
        <strain evidence="1">HR10_N</strain>
    </source>
</reference>
<dbReference type="Proteomes" id="UP001372834">
    <property type="component" value="Unassembled WGS sequence"/>
</dbReference>
<protein>
    <submittedName>
        <fullName evidence="1">Uncharacterized protein</fullName>
    </submittedName>
</protein>
<proteinExistence type="predicted"/>
<evidence type="ECO:0000313" key="1">
    <source>
        <dbReference type="EMBL" id="KAK6639447.1"/>
    </source>
</evidence>
<dbReference type="EMBL" id="JAWJWE010000003">
    <property type="protein sequence ID" value="KAK6639447.1"/>
    <property type="molecule type" value="Genomic_DNA"/>
</dbReference>
<organism evidence="1 2">
    <name type="scientific">Polyplax serrata</name>
    <name type="common">Common mouse louse</name>
    <dbReference type="NCBI Taxonomy" id="468196"/>
    <lineage>
        <taxon>Eukaryota</taxon>
        <taxon>Metazoa</taxon>
        <taxon>Ecdysozoa</taxon>
        <taxon>Arthropoda</taxon>
        <taxon>Hexapoda</taxon>
        <taxon>Insecta</taxon>
        <taxon>Pterygota</taxon>
        <taxon>Neoptera</taxon>
        <taxon>Paraneoptera</taxon>
        <taxon>Psocodea</taxon>
        <taxon>Troctomorpha</taxon>
        <taxon>Phthiraptera</taxon>
        <taxon>Anoplura</taxon>
        <taxon>Polyplacidae</taxon>
        <taxon>Polyplax</taxon>
    </lineage>
</organism>